<evidence type="ECO:0000256" key="1">
    <source>
        <dbReference type="ARBA" id="ARBA00004606"/>
    </source>
</evidence>
<evidence type="ECO:0000256" key="10">
    <source>
        <dbReference type="SAM" id="Phobius"/>
    </source>
</evidence>
<sequence length="439" mass="50826">MHGSARVSKKVTCTALLLFIVVIIYCLINLSSRIQTNPFTGDIDDDEKIKNYAEISLPFNSLRNLTTYVRIYRDIRKKLKSNKNQFTTKFEQDTFPWLNDKPMLDFVGKNMSRGIVVCMSDKYMNVGLPALLSLNDLGSQLPIEIMYYGENDLSIKNRRKLSKVPNVVEITDLSTKFINVSLRSWAAKPFAILASIFQHVILIDSDVYFFQLPEKLFDDHDYVKENIMLFTDRSLEKDTARTKWVNSILPPPFSKSFNESRMVRGLARDEIEAGVVVMNKGNDDIFLGLLVICVLNVPPYCIYPYVHGDKETFWLGMEMIQKTFYVNPITGVIGDVVNDIVCGQIAHGNRNKRLLWWNGGLLQDKFSRPFLLNFTYYSWEPTDQYFSWKASCLYVNKTEYRKLDEHERNLIRKYKETMQNVCRKMAAEGESCLPSLKTK</sequence>
<keyword evidence="9" id="KW-0325">Glycoprotein</keyword>
<keyword evidence="8 10" id="KW-0472">Membrane</keyword>
<dbReference type="Pfam" id="PF11051">
    <property type="entry name" value="Mannosyl_trans3"/>
    <property type="match status" value="1"/>
</dbReference>
<dbReference type="Proteomes" id="UP000677228">
    <property type="component" value="Unassembled WGS sequence"/>
</dbReference>
<keyword evidence="4" id="KW-0808">Transferase</keyword>
<dbReference type="GO" id="GO:0000033">
    <property type="term" value="F:alpha-1,3-mannosyltransferase activity"/>
    <property type="evidence" value="ECO:0007669"/>
    <property type="project" value="TreeGrafter"/>
</dbReference>
<dbReference type="GO" id="GO:0005794">
    <property type="term" value="C:Golgi apparatus"/>
    <property type="evidence" value="ECO:0007669"/>
    <property type="project" value="TreeGrafter"/>
</dbReference>
<evidence type="ECO:0000256" key="4">
    <source>
        <dbReference type="ARBA" id="ARBA00022679"/>
    </source>
</evidence>
<dbReference type="Proteomes" id="UP000682733">
    <property type="component" value="Unassembled WGS sequence"/>
</dbReference>
<accession>A0A8S2PL74</accession>
<evidence type="ECO:0000256" key="6">
    <source>
        <dbReference type="ARBA" id="ARBA00022968"/>
    </source>
</evidence>
<keyword evidence="7 10" id="KW-1133">Transmembrane helix</keyword>
<evidence type="ECO:0000256" key="2">
    <source>
        <dbReference type="ARBA" id="ARBA00009105"/>
    </source>
</evidence>
<reference evidence="12" key="1">
    <citation type="submission" date="2021-02" db="EMBL/GenBank/DDBJ databases">
        <authorList>
            <person name="Nowell W R."/>
        </authorList>
    </citation>
    <scope>NUCLEOTIDE SEQUENCE</scope>
</reference>
<evidence type="ECO:0000313" key="11">
    <source>
        <dbReference type="EMBL" id="CAF1253441.1"/>
    </source>
</evidence>
<dbReference type="SUPFAM" id="SSF53448">
    <property type="entry name" value="Nucleotide-diphospho-sugar transferases"/>
    <property type="match status" value="1"/>
</dbReference>
<name>A0A8S2PL74_9BILA</name>
<dbReference type="GO" id="GO:0016020">
    <property type="term" value="C:membrane"/>
    <property type="evidence" value="ECO:0007669"/>
    <property type="project" value="UniProtKB-SubCell"/>
</dbReference>
<evidence type="ECO:0008006" key="14">
    <source>
        <dbReference type="Google" id="ProtNLM"/>
    </source>
</evidence>
<dbReference type="AlphaFoldDB" id="A0A8S2PL74"/>
<proteinExistence type="inferred from homology"/>
<dbReference type="PANTHER" id="PTHR31392">
    <property type="entry name" value="ALPHA-1,3-MANNOSYLTRANSFERASE MNN1-RELATED"/>
    <property type="match status" value="1"/>
</dbReference>
<evidence type="ECO:0000256" key="7">
    <source>
        <dbReference type="ARBA" id="ARBA00022989"/>
    </source>
</evidence>
<dbReference type="GO" id="GO:0006493">
    <property type="term" value="P:protein O-linked glycosylation"/>
    <property type="evidence" value="ECO:0007669"/>
    <property type="project" value="TreeGrafter"/>
</dbReference>
<evidence type="ECO:0000313" key="12">
    <source>
        <dbReference type="EMBL" id="CAF4060649.1"/>
    </source>
</evidence>
<keyword evidence="6" id="KW-0735">Signal-anchor</keyword>
<dbReference type="InterPro" id="IPR022751">
    <property type="entry name" value="Alpha_mannosyltransferase"/>
</dbReference>
<comment type="similarity">
    <text evidence="2">Belongs to the MNN1/MNT family.</text>
</comment>
<evidence type="ECO:0000256" key="8">
    <source>
        <dbReference type="ARBA" id="ARBA00023136"/>
    </source>
</evidence>
<evidence type="ECO:0000256" key="5">
    <source>
        <dbReference type="ARBA" id="ARBA00022692"/>
    </source>
</evidence>
<dbReference type="InterPro" id="IPR029044">
    <property type="entry name" value="Nucleotide-diphossugar_trans"/>
</dbReference>
<dbReference type="PANTHER" id="PTHR31392:SF1">
    <property type="entry name" value="ALPHA-1,3-MANNOSYLTRANSFERASE MNN1-RELATED"/>
    <property type="match status" value="1"/>
</dbReference>
<feature type="transmembrane region" description="Helical" evidence="10">
    <location>
        <begin position="12"/>
        <end position="30"/>
    </location>
</feature>
<evidence type="ECO:0000256" key="9">
    <source>
        <dbReference type="ARBA" id="ARBA00023180"/>
    </source>
</evidence>
<evidence type="ECO:0000313" key="13">
    <source>
        <dbReference type="Proteomes" id="UP000682733"/>
    </source>
</evidence>
<dbReference type="EMBL" id="CAJOBA010038430">
    <property type="protein sequence ID" value="CAF4060649.1"/>
    <property type="molecule type" value="Genomic_DNA"/>
</dbReference>
<dbReference type="EMBL" id="CAJNOK010016875">
    <property type="protein sequence ID" value="CAF1253441.1"/>
    <property type="molecule type" value="Genomic_DNA"/>
</dbReference>
<keyword evidence="3" id="KW-0328">Glycosyltransferase</keyword>
<gene>
    <name evidence="11" type="ORF">OVA965_LOCUS26386</name>
    <name evidence="12" type="ORF">TMI583_LOCUS27128</name>
</gene>
<evidence type="ECO:0000256" key="3">
    <source>
        <dbReference type="ARBA" id="ARBA00022676"/>
    </source>
</evidence>
<keyword evidence="5 10" id="KW-0812">Transmembrane</keyword>
<organism evidence="12 13">
    <name type="scientific">Didymodactylos carnosus</name>
    <dbReference type="NCBI Taxonomy" id="1234261"/>
    <lineage>
        <taxon>Eukaryota</taxon>
        <taxon>Metazoa</taxon>
        <taxon>Spiralia</taxon>
        <taxon>Gnathifera</taxon>
        <taxon>Rotifera</taxon>
        <taxon>Eurotatoria</taxon>
        <taxon>Bdelloidea</taxon>
        <taxon>Philodinida</taxon>
        <taxon>Philodinidae</taxon>
        <taxon>Didymodactylos</taxon>
    </lineage>
</organism>
<comment type="subcellular location">
    <subcellularLocation>
        <location evidence="1">Membrane</location>
        <topology evidence="1">Single-pass type II membrane protein</topology>
    </subcellularLocation>
</comment>
<comment type="caution">
    <text evidence="12">The sequence shown here is derived from an EMBL/GenBank/DDBJ whole genome shotgun (WGS) entry which is preliminary data.</text>
</comment>
<protein>
    <recommendedName>
        <fullName evidence="14">Glycosyltransferase</fullName>
    </recommendedName>
</protein>